<dbReference type="SMART" id="SM00184">
    <property type="entry name" value="RING"/>
    <property type="match status" value="1"/>
</dbReference>
<reference evidence="6" key="1">
    <citation type="submission" date="2020-01" db="EMBL/GenBank/DDBJ databases">
        <title>Development of genomics and gene disruption for Polysphondylium violaceum indicates a role for the polyketide synthase stlB in stalk morphogenesis.</title>
        <authorList>
            <person name="Narita B."/>
            <person name="Kawabe Y."/>
            <person name="Kin K."/>
            <person name="Saito T."/>
            <person name="Gibbs R."/>
            <person name="Kuspa A."/>
            <person name="Muzny D."/>
            <person name="Queller D."/>
            <person name="Richards S."/>
            <person name="Strassman J."/>
            <person name="Sucgang R."/>
            <person name="Worley K."/>
            <person name="Schaap P."/>
        </authorList>
    </citation>
    <scope>NUCLEOTIDE SEQUENCE</scope>
    <source>
        <strain evidence="6">QSvi11</strain>
    </source>
</reference>
<keyword evidence="2 4" id="KW-0863">Zinc-finger</keyword>
<gene>
    <name evidence="6" type="ORF">CYY_009719</name>
</gene>
<dbReference type="GO" id="GO:0008270">
    <property type="term" value="F:zinc ion binding"/>
    <property type="evidence" value="ECO:0007669"/>
    <property type="project" value="UniProtKB-KW"/>
</dbReference>
<dbReference type="AlphaFoldDB" id="A0A8J4PL33"/>
<dbReference type="GO" id="GO:0004842">
    <property type="term" value="F:ubiquitin-protein transferase activity"/>
    <property type="evidence" value="ECO:0007669"/>
    <property type="project" value="TreeGrafter"/>
</dbReference>
<evidence type="ECO:0000256" key="4">
    <source>
        <dbReference type="PROSITE-ProRule" id="PRU00175"/>
    </source>
</evidence>
<accession>A0A8J4PL33</accession>
<dbReference type="PANTHER" id="PTHR12109:SF3">
    <property type="entry name" value="RING FINGER PROTEIN 141"/>
    <property type="match status" value="1"/>
</dbReference>
<dbReference type="GO" id="GO:0051865">
    <property type="term" value="P:protein autoubiquitination"/>
    <property type="evidence" value="ECO:0007669"/>
    <property type="project" value="TreeGrafter"/>
</dbReference>
<dbReference type="SUPFAM" id="SSF57850">
    <property type="entry name" value="RING/U-box"/>
    <property type="match status" value="1"/>
</dbReference>
<dbReference type="PROSITE" id="PS50089">
    <property type="entry name" value="ZF_RING_2"/>
    <property type="match status" value="1"/>
</dbReference>
<keyword evidence="7" id="KW-1185">Reference proteome</keyword>
<feature type="domain" description="RING-type" evidence="5">
    <location>
        <begin position="148"/>
        <end position="186"/>
    </location>
</feature>
<organism evidence="6 7">
    <name type="scientific">Polysphondylium violaceum</name>
    <dbReference type="NCBI Taxonomy" id="133409"/>
    <lineage>
        <taxon>Eukaryota</taxon>
        <taxon>Amoebozoa</taxon>
        <taxon>Evosea</taxon>
        <taxon>Eumycetozoa</taxon>
        <taxon>Dictyostelia</taxon>
        <taxon>Dictyosteliales</taxon>
        <taxon>Dictyosteliaceae</taxon>
        <taxon>Polysphondylium</taxon>
    </lineage>
</organism>
<dbReference type="EMBL" id="AJWJ01000787">
    <property type="protein sequence ID" value="KAF2068963.1"/>
    <property type="molecule type" value="Genomic_DNA"/>
</dbReference>
<dbReference type="OrthoDB" id="18818at2759"/>
<evidence type="ECO:0000313" key="7">
    <source>
        <dbReference type="Proteomes" id="UP000695562"/>
    </source>
</evidence>
<dbReference type="InterPro" id="IPR017907">
    <property type="entry name" value="Znf_RING_CS"/>
</dbReference>
<dbReference type="InterPro" id="IPR001841">
    <property type="entry name" value="Znf_RING"/>
</dbReference>
<sequence>MGNTQPIKKAENIQEFQNVVLNTNELIKNSKESKSKIDIVLKADTPNADIFKDTILWKLLTNVEIFIYNNDKSIGGTSGSTSHGSSRIKSTNNSNNSRANIILYSKLSFGQFYVFLNSLTDYFKITQKTHGLAALKQQQTLDEDDKLCPICFDKEASSVSGECVHAFCDNCITEWRAKNNTCPLCRNELLDKSDFLLLESKNDYDQQLVQYIQTLLAQIKK</sequence>
<keyword evidence="1" id="KW-0479">Metal-binding</keyword>
<evidence type="ECO:0000259" key="5">
    <source>
        <dbReference type="PROSITE" id="PS50089"/>
    </source>
</evidence>
<name>A0A8J4PL33_9MYCE</name>
<comment type="caution">
    <text evidence="6">The sequence shown here is derived from an EMBL/GenBank/DDBJ whole genome shotgun (WGS) entry which is preliminary data.</text>
</comment>
<evidence type="ECO:0000313" key="6">
    <source>
        <dbReference type="EMBL" id="KAF2068963.1"/>
    </source>
</evidence>
<dbReference type="PANTHER" id="PTHR12109">
    <property type="entry name" value="RING FINGER PROTEIN 141-RELATED"/>
    <property type="match status" value="1"/>
</dbReference>
<keyword evidence="3" id="KW-0862">Zinc</keyword>
<proteinExistence type="predicted"/>
<evidence type="ECO:0000256" key="3">
    <source>
        <dbReference type="ARBA" id="ARBA00022833"/>
    </source>
</evidence>
<protein>
    <recommendedName>
        <fullName evidence="5">RING-type domain-containing protein</fullName>
    </recommendedName>
</protein>
<dbReference type="InterPro" id="IPR013083">
    <property type="entry name" value="Znf_RING/FYVE/PHD"/>
</dbReference>
<evidence type="ECO:0000256" key="2">
    <source>
        <dbReference type="ARBA" id="ARBA00022771"/>
    </source>
</evidence>
<dbReference type="Pfam" id="PF13920">
    <property type="entry name" value="zf-C3HC4_3"/>
    <property type="match status" value="1"/>
</dbReference>
<evidence type="ECO:0000256" key="1">
    <source>
        <dbReference type="ARBA" id="ARBA00022723"/>
    </source>
</evidence>
<dbReference type="InterPro" id="IPR047126">
    <property type="entry name" value="RNF141-like"/>
</dbReference>
<dbReference type="PROSITE" id="PS00518">
    <property type="entry name" value="ZF_RING_1"/>
    <property type="match status" value="1"/>
</dbReference>
<dbReference type="Gene3D" id="3.30.40.10">
    <property type="entry name" value="Zinc/RING finger domain, C3HC4 (zinc finger)"/>
    <property type="match status" value="1"/>
</dbReference>
<dbReference type="Proteomes" id="UP000695562">
    <property type="component" value="Unassembled WGS sequence"/>
</dbReference>